<organism evidence="1 2">
    <name type="scientific">Trichomalopsis sarcophagae</name>
    <dbReference type="NCBI Taxonomy" id="543379"/>
    <lineage>
        <taxon>Eukaryota</taxon>
        <taxon>Metazoa</taxon>
        <taxon>Ecdysozoa</taxon>
        <taxon>Arthropoda</taxon>
        <taxon>Hexapoda</taxon>
        <taxon>Insecta</taxon>
        <taxon>Pterygota</taxon>
        <taxon>Neoptera</taxon>
        <taxon>Endopterygota</taxon>
        <taxon>Hymenoptera</taxon>
        <taxon>Apocrita</taxon>
        <taxon>Proctotrupomorpha</taxon>
        <taxon>Chalcidoidea</taxon>
        <taxon>Pteromalidae</taxon>
        <taxon>Pteromalinae</taxon>
        <taxon>Trichomalopsis</taxon>
    </lineage>
</organism>
<name>A0A232FIS5_9HYME</name>
<proteinExistence type="predicted"/>
<evidence type="ECO:0000313" key="2">
    <source>
        <dbReference type="Proteomes" id="UP000215335"/>
    </source>
</evidence>
<reference evidence="1 2" key="1">
    <citation type="journal article" date="2017" name="Curr. Biol.">
        <title>The Evolution of Venom by Co-option of Single-Copy Genes.</title>
        <authorList>
            <person name="Martinson E.O."/>
            <person name="Mrinalini"/>
            <person name="Kelkar Y.D."/>
            <person name="Chang C.H."/>
            <person name="Werren J.H."/>
        </authorList>
    </citation>
    <scope>NUCLEOTIDE SEQUENCE [LARGE SCALE GENOMIC DNA]</scope>
    <source>
        <strain evidence="1 2">Alberta</strain>
        <tissue evidence="1">Whole body</tissue>
    </source>
</reference>
<protein>
    <submittedName>
        <fullName evidence="1">Uncharacterized protein</fullName>
    </submittedName>
</protein>
<dbReference type="AlphaFoldDB" id="A0A232FIS5"/>
<dbReference type="Proteomes" id="UP000215335">
    <property type="component" value="Unassembled WGS sequence"/>
</dbReference>
<evidence type="ECO:0000313" key="1">
    <source>
        <dbReference type="EMBL" id="OXU30582.1"/>
    </source>
</evidence>
<comment type="caution">
    <text evidence="1">The sequence shown here is derived from an EMBL/GenBank/DDBJ whole genome shotgun (WGS) entry which is preliminary data.</text>
</comment>
<keyword evidence="2" id="KW-1185">Reference proteome</keyword>
<dbReference type="EMBL" id="NNAY01000146">
    <property type="protein sequence ID" value="OXU30582.1"/>
    <property type="molecule type" value="Genomic_DNA"/>
</dbReference>
<sequence length="21" mass="2545">MKEIGNCLYEIYFHLQQTSRA</sequence>
<accession>A0A232FIS5</accession>
<gene>
    <name evidence="1" type="ORF">TSAR_007187</name>
</gene>